<evidence type="ECO:0000313" key="2">
    <source>
        <dbReference type="Proteomes" id="UP000192472"/>
    </source>
</evidence>
<reference evidence="1 2" key="1">
    <citation type="submission" date="2017-04" db="EMBL/GenBank/DDBJ databases">
        <authorList>
            <person name="Afonso C.L."/>
            <person name="Miller P.J."/>
            <person name="Scott M.A."/>
            <person name="Spackman E."/>
            <person name="Goraichik I."/>
            <person name="Dimitrov K.M."/>
            <person name="Suarez D.L."/>
            <person name="Swayne D.E."/>
        </authorList>
    </citation>
    <scope>NUCLEOTIDE SEQUENCE [LARGE SCALE GENOMIC DNA]</scope>
    <source>
        <strain evidence="1 2">DSM 26133</strain>
    </source>
</reference>
<evidence type="ECO:0000313" key="1">
    <source>
        <dbReference type="EMBL" id="SMD31770.1"/>
    </source>
</evidence>
<dbReference type="EMBL" id="FWYF01000001">
    <property type="protein sequence ID" value="SMD31770.1"/>
    <property type="molecule type" value="Genomic_DNA"/>
</dbReference>
<dbReference type="Gene3D" id="2.60.40.1930">
    <property type="match status" value="1"/>
</dbReference>
<sequence length="819" mass="94247">MRKGNSAKKMRTSSKVICGLFFLVCSGFIFTSNTNTVKRLILSLQEYHLKYYQEKIYIQTDTDVYFAGDVVWLSTRLLDAQDHTYSKLSRVVHVKLLDDQGNERSHKKVLTTDGVGHADILLEDTLSGGTYSLLAYTEWMKNFSQDMFFSKEIFVVNESSEKIDAVKWNDREIDVTFFPEGGTLIESMTNKVGFKVIDSRGLGVDVQGYVLNDQMDTIAKINTYKLGMGSFFLWPKKKEAYELHLEWQGEVRRYKLPEAEKNGANLRVNLDSMNDVSVAINLTKELVKNLQKIILISHCRGQVSFAAEGKAVSKSTIFIPRAKMQAGINHITIFDQDGLPIAERLLFIPPEVDSDLVISQQSNIYGKRTEVELSVSSAMTEDANFTISVHDRPPVGSDNIVNYLLLDSDLKGQVEEPKFYLNDTDSARIAADHLMLTQGWVRFNWKQIGDSTAMNLSYSAENQGIVFRGKLINRKTNLPVTDTLFMLSQLYGRANFLFDRAKADGEFTFHLHEFYDKKKLFVNMFGQDSLNQYQLWSSESYDPFEFTHIPFQDRVSTPWTSYLESKKTDDLVIDNYRLYAPSTSLNWRTPQAYESFKVGQKLASPEYVVKPEEYVELNDLKELLWELLPSTSMRKVDGENKIFVYKYQQLPNKIRREIPDFNDKPATLFLNGIPIFNEEFVFNNLEYDNIEKVEVFIGQYDYSDHRFYGFVSITTKDIFNEKSILNGTSNAVDYYGISLTREYYSPKYEMNNTYTNRIPDLRHLLYWQPSVSIKKKDSLSMVFYTSDVQKDFFVNIEGISQSGIPFQVTSKLTVASNQP</sequence>
<dbReference type="STRING" id="692418.SAMN04488029_0107"/>
<gene>
    <name evidence="1" type="ORF">SAMN04488029_0107</name>
</gene>
<protein>
    <recommendedName>
        <fullName evidence="3">MG2 domain-containing protein</fullName>
    </recommendedName>
</protein>
<accession>A0A1W2G523</accession>
<dbReference type="Proteomes" id="UP000192472">
    <property type="component" value="Unassembled WGS sequence"/>
</dbReference>
<organism evidence="1 2">
    <name type="scientific">Reichenbachiella faecimaris</name>
    <dbReference type="NCBI Taxonomy" id="692418"/>
    <lineage>
        <taxon>Bacteria</taxon>
        <taxon>Pseudomonadati</taxon>
        <taxon>Bacteroidota</taxon>
        <taxon>Cytophagia</taxon>
        <taxon>Cytophagales</taxon>
        <taxon>Reichenbachiellaceae</taxon>
        <taxon>Reichenbachiella</taxon>
    </lineage>
</organism>
<keyword evidence="2" id="KW-1185">Reference proteome</keyword>
<name>A0A1W2G523_REIFA</name>
<evidence type="ECO:0008006" key="3">
    <source>
        <dbReference type="Google" id="ProtNLM"/>
    </source>
</evidence>
<dbReference type="AlphaFoldDB" id="A0A1W2G523"/>
<proteinExistence type="predicted"/>